<dbReference type="GO" id="GO:0031267">
    <property type="term" value="F:small GTPase binding"/>
    <property type="evidence" value="ECO:0007669"/>
    <property type="project" value="InterPro"/>
</dbReference>
<accession>A0A225VRG1</accession>
<comment type="caution">
    <text evidence="6">The sequence shown here is derived from an EMBL/GenBank/DDBJ whole genome shotgun (WGS) entry which is preliminary data.</text>
</comment>
<dbReference type="OrthoDB" id="435593at2759"/>
<dbReference type="GO" id="GO:0005634">
    <property type="term" value="C:nucleus"/>
    <property type="evidence" value="ECO:0007669"/>
    <property type="project" value="UniProtKB-SubCell"/>
</dbReference>
<evidence type="ECO:0000259" key="5">
    <source>
        <dbReference type="Pfam" id="PF03810"/>
    </source>
</evidence>
<evidence type="ECO:0000256" key="4">
    <source>
        <dbReference type="ARBA" id="ARBA00023242"/>
    </source>
</evidence>
<keyword evidence="3" id="KW-0813">Transport</keyword>
<name>A0A225VRG1_9STRA</name>
<dbReference type="Proteomes" id="UP000198211">
    <property type="component" value="Unassembled WGS sequence"/>
</dbReference>
<evidence type="ECO:0000256" key="2">
    <source>
        <dbReference type="ARBA" id="ARBA00007991"/>
    </source>
</evidence>
<dbReference type="AlphaFoldDB" id="A0A225VRG1"/>
<dbReference type="InterPro" id="IPR001494">
    <property type="entry name" value="Importin-beta_N"/>
</dbReference>
<dbReference type="PANTHER" id="PTHR12363:SF33">
    <property type="entry name" value="IMPORTIN-13"/>
    <property type="match status" value="1"/>
</dbReference>
<evidence type="ECO:0000313" key="7">
    <source>
        <dbReference type="Proteomes" id="UP000198211"/>
    </source>
</evidence>
<protein>
    <recommendedName>
        <fullName evidence="5">Importin N-terminal domain-containing protein</fullName>
    </recommendedName>
</protein>
<reference evidence="7" key="1">
    <citation type="submission" date="2017-03" db="EMBL/GenBank/DDBJ databases">
        <title>Phytopthora megakarya and P. palmivora, two closely related causual agents of cacao black pod achieved similar genome size and gene model numbers by different mechanisms.</title>
        <authorList>
            <person name="Ali S."/>
            <person name="Shao J."/>
            <person name="Larry D.J."/>
            <person name="Kronmiller B."/>
            <person name="Shen D."/>
            <person name="Strem M.D."/>
            <person name="Melnick R.L."/>
            <person name="Guiltinan M.J."/>
            <person name="Tyler B.M."/>
            <person name="Meinhardt L.W."/>
            <person name="Bailey B.A."/>
        </authorList>
    </citation>
    <scope>NUCLEOTIDE SEQUENCE [LARGE SCALE GENOMIC DNA]</scope>
    <source>
        <strain evidence="7">zdho120</strain>
    </source>
</reference>
<gene>
    <name evidence="6" type="ORF">PHMEG_00020219</name>
</gene>
<dbReference type="EMBL" id="NBNE01003558">
    <property type="protein sequence ID" value="OWZ07397.1"/>
    <property type="molecule type" value="Genomic_DNA"/>
</dbReference>
<dbReference type="InterPro" id="IPR016024">
    <property type="entry name" value="ARM-type_fold"/>
</dbReference>
<sequence>MAEQLAACAQQLFEGASGSSEQREANAWLMQFQTRDEAWHAALQLLESPARDPVTQQTLASPELVAMQILRLKTQHEWTRISAQQQQVVRQTLLKLLEMTCVTDNGLSVVSCRIACVTLADIVVKSCATWTGWKSDVQRLVDAGIAVQRQRKAAAVLAEILGAIPLQILASEKMWTVEETQKMLTIFQAEGEEVMTAVQMILNNMYVAAVVVYEQSSALRCLEGWIVGCVPSYENFGLTATHLFSRGLINLLFNIVIGGSEDQAQLAAGILADSFVHTTSPASQSMTNAVLHSGRRLVEAMPVFQSEVRSPNCDIMAKEKQTAACRGISRISCSLAVNHAPILFSRQYPDSGQPCLAMEFLELLLACSSYDDIDVVQPTLEIWFFFLEDNSTQNEASWQLLDAAGQEHVVSVLSRLVNALINRCKYPQWFIDRHQIVSDDPEIEGIADLRRYNFDVDIWLKLYSYNCVNVCREIADTMLSLFSKWPGDPGKPTGDYASCVKGMAQILSDSKDVALIDALLFLLSYMVELFDVVSSDSESQDDIDSFQDPESNGIDVLLGVLDCALNLPMHPLVINGIARYLRSLSVSHALPTSVYLRVSMMICQGLQYPSSFSVAVQSLLHNCTSLTKYTTVEERAPLLQALHQFCGTLRTTTTQESEGDLLEVTFRIASGVSDGDFGALCTTILSNLTVRVQATNPVDVSSSIYMLGRALGGVQDQQHGSALLDQLWSLVSASLLQHKDDENCRRSGIQFFLNVIPHLKTEGAQPIEAQMLEVCLWWYGESVAPDILICCSSIIARQRGNAGFQVSADQVFERLLAGFRRKLHDGSEDGKVTLEHFLLQHHELDKMIPEVEQFFKMTREVLNSFPQVLLQNRPNGEPTLYWVCLNIATRLVKVDHQIQEMCDAACDFLLDAMRCQPDQILERISIFTTEIVRAALSFLDPRRTHYRVRNIWDFLFQCLHAPQMPTQIRGKECIYLLYLCDLTGLYRARCIFSGGFLSAVSTVVIEEGALRSLLPADMYQNLPGELRMRRQRHRFRQYFTRLGQAVQVANP</sequence>
<dbReference type="GO" id="GO:0006606">
    <property type="term" value="P:protein import into nucleus"/>
    <property type="evidence" value="ECO:0007669"/>
    <property type="project" value="TreeGrafter"/>
</dbReference>
<keyword evidence="7" id="KW-1185">Reference proteome</keyword>
<proteinExistence type="inferred from homology"/>
<feature type="domain" description="Importin N-terminal" evidence="5">
    <location>
        <begin position="25"/>
        <end position="97"/>
    </location>
</feature>
<evidence type="ECO:0000313" key="6">
    <source>
        <dbReference type="EMBL" id="OWZ07397.1"/>
    </source>
</evidence>
<dbReference type="InterPro" id="IPR011989">
    <property type="entry name" value="ARM-like"/>
</dbReference>
<dbReference type="STRING" id="4795.A0A225VRG1"/>
<keyword evidence="4" id="KW-0539">Nucleus</keyword>
<evidence type="ECO:0000256" key="3">
    <source>
        <dbReference type="ARBA" id="ARBA00022448"/>
    </source>
</evidence>
<dbReference type="Pfam" id="PF03810">
    <property type="entry name" value="IBN_N"/>
    <property type="match status" value="1"/>
</dbReference>
<dbReference type="Gene3D" id="1.25.10.10">
    <property type="entry name" value="Leucine-rich Repeat Variant"/>
    <property type="match status" value="1"/>
</dbReference>
<comment type="similarity">
    <text evidence="2">Belongs to the importin beta family.</text>
</comment>
<dbReference type="PANTHER" id="PTHR12363">
    <property type="entry name" value="TRANSPORTIN 3 AND IMPORTIN 13"/>
    <property type="match status" value="1"/>
</dbReference>
<evidence type="ECO:0000256" key="1">
    <source>
        <dbReference type="ARBA" id="ARBA00004123"/>
    </source>
</evidence>
<organism evidence="6 7">
    <name type="scientific">Phytophthora megakarya</name>
    <dbReference type="NCBI Taxonomy" id="4795"/>
    <lineage>
        <taxon>Eukaryota</taxon>
        <taxon>Sar</taxon>
        <taxon>Stramenopiles</taxon>
        <taxon>Oomycota</taxon>
        <taxon>Peronosporomycetes</taxon>
        <taxon>Peronosporales</taxon>
        <taxon>Peronosporaceae</taxon>
        <taxon>Phytophthora</taxon>
    </lineage>
</organism>
<comment type="subcellular location">
    <subcellularLocation>
        <location evidence="1">Nucleus</location>
    </subcellularLocation>
</comment>
<dbReference type="SUPFAM" id="SSF48371">
    <property type="entry name" value="ARM repeat"/>
    <property type="match status" value="1"/>
</dbReference>
<dbReference type="InterPro" id="IPR051345">
    <property type="entry name" value="Importin_beta-like_NTR"/>
</dbReference>
<dbReference type="GO" id="GO:0005737">
    <property type="term" value="C:cytoplasm"/>
    <property type="evidence" value="ECO:0007669"/>
    <property type="project" value="TreeGrafter"/>
</dbReference>